<name>A0A5N6R5H7_9ROSI</name>
<dbReference type="EMBL" id="CM017325">
    <property type="protein sequence ID" value="KAE8056212.1"/>
    <property type="molecule type" value="Genomic_DNA"/>
</dbReference>
<keyword evidence="2" id="KW-1185">Reference proteome</keyword>
<reference evidence="1 2" key="1">
    <citation type="submission" date="2019-06" db="EMBL/GenBank/DDBJ databases">
        <title>A chromosomal-level reference genome of Carpinus fangiana (Coryloideae, Betulaceae).</title>
        <authorList>
            <person name="Yang X."/>
            <person name="Wang Z."/>
            <person name="Zhang L."/>
            <person name="Hao G."/>
            <person name="Liu J."/>
            <person name="Yang Y."/>
        </authorList>
    </citation>
    <scope>NUCLEOTIDE SEQUENCE [LARGE SCALE GENOMIC DNA]</scope>
    <source>
        <strain evidence="1">Cfa_2016G</strain>
        <tissue evidence="1">Leaf</tissue>
    </source>
</reference>
<accession>A0A5N6R5H7</accession>
<proteinExistence type="predicted"/>
<gene>
    <name evidence="1" type="ORF">FH972_013003</name>
</gene>
<dbReference type="AlphaFoldDB" id="A0A5N6R5H7"/>
<dbReference type="Proteomes" id="UP000327013">
    <property type="component" value="Chromosome 5"/>
</dbReference>
<protein>
    <submittedName>
        <fullName evidence="1">Uncharacterized protein</fullName>
    </submittedName>
</protein>
<organism evidence="1 2">
    <name type="scientific">Carpinus fangiana</name>
    <dbReference type="NCBI Taxonomy" id="176857"/>
    <lineage>
        <taxon>Eukaryota</taxon>
        <taxon>Viridiplantae</taxon>
        <taxon>Streptophyta</taxon>
        <taxon>Embryophyta</taxon>
        <taxon>Tracheophyta</taxon>
        <taxon>Spermatophyta</taxon>
        <taxon>Magnoliopsida</taxon>
        <taxon>eudicotyledons</taxon>
        <taxon>Gunneridae</taxon>
        <taxon>Pentapetalae</taxon>
        <taxon>rosids</taxon>
        <taxon>fabids</taxon>
        <taxon>Fagales</taxon>
        <taxon>Betulaceae</taxon>
        <taxon>Carpinus</taxon>
    </lineage>
</organism>
<evidence type="ECO:0000313" key="2">
    <source>
        <dbReference type="Proteomes" id="UP000327013"/>
    </source>
</evidence>
<sequence length="88" mass="9839">MAPRSTAFHGGCPNSSSRLRVGTSPFFLSYSLSCFSFPSNSEQTSDLLFIHIIFLPGLLDLQISHRKTASEEEGTLRNILKRKRLVKP</sequence>
<evidence type="ECO:0000313" key="1">
    <source>
        <dbReference type="EMBL" id="KAE8056212.1"/>
    </source>
</evidence>